<sequence>MSIEAINWALKHAQIPTDRRDSSSLAVVLIGLANHADPEGRNAFPSLATLAEYTRLSERSVRYALRHLERLELIRSADPRIVAAHVQRADRRSNGYDLSMTAQPANTGGSVVDDRGQAVPMGNQRGGQNTIVRAAKSAAARGGQCPRTIHEPSLNHPRRRHAGRDEASYVPPPCGSCDARPGDPVSTRSTTDEDGNVRRCPYCHPAEIYRVPDEACPTSTFVPALFSRPARHPSGTPGRLNAALVDIDKSPPLATHASAGGPDDKQ</sequence>
<evidence type="ECO:0000313" key="2">
    <source>
        <dbReference type="EMBL" id="MFD2473535.1"/>
    </source>
</evidence>
<evidence type="ECO:0000313" key="3">
    <source>
        <dbReference type="Proteomes" id="UP001597483"/>
    </source>
</evidence>
<dbReference type="Gene3D" id="1.10.10.10">
    <property type="entry name" value="Winged helix-like DNA-binding domain superfamily/Winged helix DNA-binding domain"/>
    <property type="match status" value="1"/>
</dbReference>
<dbReference type="RefSeq" id="WP_378312094.1">
    <property type="nucleotide sequence ID" value="NZ_JBHUKS010000033.1"/>
</dbReference>
<keyword evidence="3" id="KW-1185">Reference proteome</keyword>
<protein>
    <submittedName>
        <fullName evidence="2">Helix-turn-helix domain-containing protein</fullName>
    </submittedName>
</protein>
<dbReference type="InterPro" id="IPR036388">
    <property type="entry name" value="WH-like_DNA-bd_sf"/>
</dbReference>
<dbReference type="Proteomes" id="UP001597483">
    <property type="component" value="Unassembled WGS sequence"/>
</dbReference>
<gene>
    <name evidence="2" type="ORF">ACFSVL_39465</name>
</gene>
<proteinExistence type="predicted"/>
<dbReference type="Pfam" id="PF13730">
    <property type="entry name" value="HTH_36"/>
    <property type="match status" value="1"/>
</dbReference>
<evidence type="ECO:0000256" key="1">
    <source>
        <dbReference type="SAM" id="MobiDB-lite"/>
    </source>
</evidence>
<accession>A0ABW5HK53</accession>
<name>A0ABW5HK53_9PSEU</name>
<reference evidence="3" key="1">
    <citation type="journal article" date="2019" name="Int. J. Syst. Evol. Microbiol.">
        <title>The Global Catalogue of Microorganisms (GCM) 10K type strain sequencing project: providing services to taxonomists for standard genome sequencing and annotation.</title>
        <authorList>
            <consortium name="The Broad Institute Genomics Platform"/>
            <consortium name="The Broad Institute Genome Sequencing Center for Infectious Disease"/>
            <person name="Wu L."/>
            <person name="Ma J."/>
        </authorList>
    </citation>
    <scope>NUCLEOTIDE SEQUENCE [LARGE SCALE GENOMIC DNA]</scope>
    <source>
        <strain evidence="3">CGMCC 4.7641</strain>
    </source>
</reference>
<comment type="caution">
    <text evidence="2">The sequence shown here is derived from an EMBL/GenBank/DDBJ whole genome shotgun (WGS) entry which is preliminary data.</text>
</comment>
<feature type="region of interest" description="Disordered" evidence="1">
    <location>
        <begin position="139"/>
        <end position="196"/>
    </location>
</feature>
<dbReference type="EMBL" id="JBHUKS010000033">
    <property type="protein sequence ID" value="MFD2473535.1"/>
    <property type="molecule type" value="Genomic_DNA"/>
</dbReference>
<organism evidence="2 3">
    <name type="scientific">Amycolatopsis silviterrae</name>
    <dbReference type="NCBI Taxonomy" id="1656914"/>
    <lineage>
        <taxon>Bacteria</taxon>
        <taxon>Bacillati</taxon>
        <taxon>Actinomycetota</taxon>
        <taxon>Actinomycetes</taxon>
        <taxon>Pseudonocardiales</taxon>
        <taxon>Pseudonocardiaceae</taxon>
        <taxon>Amycolatopsis</taxon>
    </lineage>
</organism>